<comment type="caution">
    <text evidence="2">The sequence shown here is derived from an EMBL/GenBank/DDBJ whole genome shotgun (WGS) entry which is preliminary data.</text>
</comment>
<keyword evidence="1" id="KW-0472">Membrane</keyword>
<reference evidence="2" key="1">
    <citation type="journal article" date="2015" name="Proc. Natl. Acad. Sci. U.S.A.">
        <title>Networks of energetic and metabolic interactions define dynamics in microbial communities.</title>
        <authorList>
            <person name="Embree M."/>
            <person name="Liu J.K."/>
            <person name="Al-Bassam M.M."/>
            <person name="Zengler K."/>
        </authorList>
    </citation>
    <scope>NUCLEOTIDE SEQUENCE</scope>
</reference>
<keyword evidence="1" id="KW-1133">Transmembrane helix</keyword>
<dbReference type="AlphaFoldDB" id="A0A0W8FJ29"/>
<dbReference type="EMBL" id="LNQE01001130">
    <property type="protein sequence ID" value="KUG20896.1"/>
    <property type="molecule type" value="Genomic_DNA"/>
</dbReference>
<proteinExistence type="predicted"/>
<accession>A0A0W8FJ29</accession>
<organism evidence="2">
    <name type="scientific">hydrocarbon metagenome</name>
    <dbReference type="NCBI Taxonomy" id="938273"/>
    <lineage>
        <taxon>unclassified sequences</taxon>
        <taxon>metagenomes</taxon>
        <taxon>ecological metagenomes</taxon>
    </lineage>
</organism>
<name>A0A0W8FJ29_9ZZZZ</name>
<protein>
    <submittedName>
        <fullName evidence="2">Uncharacterized protein</fullName>
    </submittedName>
</protein>
<evidence type="ECO:0000256" key="1">
    <source>
        <dbReference type="SAM" id="Phobius"/>
    </source>
</evidence>
<gene>
    <name evidence="2" type="ORF">ASZ90_009363</name>
</gene>
<keyword evidence="1" id="KW-0812">Transmembrane</keyword>
<sequence length="50" mass="5718">MYGVPSMERSTFVLPTLLVEVVGLMVRLVGRKTFRYTHDSLPSVRSMTMK</sequence>
<evidence type="ECO:0000313" key="2">
    <source>
        <dbReference type="EMBL" id="KUG20896.1"/>
    </source>
</evidence>
<feature type="transmembrane region" description="Helical" evidence="1">
    <location>
        <begin position="12"/>
        <end position="30"/>
    </location>
</feature>